<name>A0A7Z9E160_9CYAN</name>
<dbReference type="Proteomes" id="UP000182190">
    <property type="component" value="Unassembled WGS sequence"/>
</dbReference>
<organism evidence="2 3">
    <name type="scientific">Planktothrix paucivesiculata PCC 9631</name>
    <dbReference type="NCBI Taxonomy" id="671071"/>
    <lineage>
        <taxon>Bacteria</taxon>
        <taxon>Bacillati</taxon>
        <taxon>Cyanobacteriota</taxon>
        <taxon>Cyanophyceae</taxon>
        <taxon>Oscillatoriophycideae</taxon>
        <taxon>Oscillatoriales</taxon>
        <taxon>Microcoleaceae</taxon>
        <taxon>Planktothrix</taxon>
    </lineage>
</organism>
<keyword evidence="1" id="KW-1133">Transmembrane helix</keyword>
<feature type="transmembrane region" description="Helical" evidence="1">
    <location>
        <begin position="21"/>
        <end position="44"/>
    </location>
</feature>
<dbReference type="NCBIfam" id="TIGR02532">
    <property type="entry name" value="IV_pilin_GFxxxE"/>
    <property type="match status" value="1"/>
</dbReference>
<evidence type="ECO:0000256" key="1">
    <source>
        <dbReference type="SAM" id="Phobius"/>
    </source>
</evidence>
<proteinExistence type="predicted"/>
<dbReference type="InterPro" id="IPR012902">
    <property type="entry name" value="N_methyl_site"/>
</dbReference>
<accession>A0A7Z9E160</accession>
<reference evidence="2" key="1">
    <citation type="submission" date="2019-10" db="EMBL/GenBank/DDBJ databases">
        <authorList>
            <consortium name="Genoscope - CEA"/>
            <person name="William W."/>
        </authorList>
    </citation>
    <scope>NUCLEOTIDE SEQUENCE [LARGE SCALE GENOMIC DNA]</scope>
    <source>
        <strain evidence="2">BBR_PRJEB10994</strain>
    </source>
</reference>
<evidence type="ECO:0000313" key="2">
    <source>
        <dbReference type="EMBL" id="VXD20750.1"/>
    </source>
</evidence>
<dbReference type="EMBL" id="CZCS02000193">
    <property type="protein sequence ID" value="VXD20750.1"/>
    <property type="molecule type" value="Genomic_DNA"/>
</dbReference>
<comment type="caution">
    <text evidence="2">The sequence shown here is derived from an EMBL/GenBank/DDBJ whole genome shotgun (WGS) entry which is preliminary data.</text>
</comment>
<dbReference type="PROSITE" id="PS00409">
    <property type="entry name" value="PROKAR_NTER_METHYL"/>
    <property type="match status" value="1"/>
</dbReference>
<keyword evidence="1" id="KW-0472">Membrane</keyword>
<dbReference type="SUPFAM" id="SSF54523">
    <property type="entry name" value="Pili subunits"/>
    <property type="match status" value="1"/>
</dbReference>
<gene>
    <name evidence="2" type="ORF">PL9631_520133</name>
</gene>
<dbReference type="RefSeq" id="WP_083619127.1">
    <property type="nucleotide sequence ID" value="NZ_LR735009.1"/>
</dbReference>
<keyword evidence="3" id="KW-1185">Reference proteome</keyword>
<evidence type="ECO:0000313" key="3">
    <source>
        <dbReference type="Proteomes" id="UP000182190"/>
    </source>
</evidence>
<dbReference type="Gene3D" id="3.30.700.10">
    <property type="entry name" value="Glycoprotein, Type 4 Pilin"/>
    <property type="match status" value="1"/>
</dbReference>
<keyword evidence="1" id="KW-0812">Transmembrane</keyword>
<dbReference type="InterPro" id="IPR045584">
    <property type="entry name" value="Pilin-like"/>
</dbReference>
<dbReference type="Pfam" id="PF07963">
    <property type="entry name" value="N_methyl"/>
    <property type="match status" value="1"/>
</dbReference>
<sequence length="153" mass="16881">MAKKNQPKFPIHNLNEGGFTLIELLVVILIMGALAAIGVPIYWLQVQKAKEVEPKIYTSSCLHVQQANYEATGTISGDENSQLEEQLVSEDNKYKVNASLYKSQNSEDFIQTIICCVANSQQENGSSYAQALVYTNQNQVVSIPCNQVASIKP</sequence>
<evidence type="ECO:0008006" key="4">
    <source>
        <dbReference type="Google" id="ProtNLM"/>
    </source>
</evidence>
<protein>
    <recommendedName>
        <fullName evidence="4">Prepilin-type N-terminal cleavage/methylation domain-containing protein</fullName>
    </recommendedName>
</protein>
<dbReference type="OrthoDB" id="572448at2"/>
<dbReference type="AlphaFoldDB" id="A0A7Z9E160"/>